<gene>
    <name evidence="2" type="ORF">METZ01_LOCUS139722</name>
</gene>
<name>A0A381ZC41_9ZZZZ</name>
<reference evidence="2" key="1">
    <citation type="submission" date="2018-05" db="EMBL/GenBank/DDBJ databases">
        <authorList>
            <person name="Lanie J.A."/>
            <person name="Ng W.-L."/>
            <person name="Kazmierczak K.M."/>
            <person name="Andrzejewski T.M."/>
            <person name="Davidsen T.M."/>
            <person name="Wayne K.J."/>
            <person name="Tettelin H."/>
            <person name="Glass J.I."/>
            <person name="Rusch D."/>
            <person name="Podicherti R."/>
            <person name="Tsui H.-C.T."/>
            <person name="Winkler M.E."/>
        </authorList>
    </citation>
    <scope>NUCLEOTIDE SEQUENCE</scope>
</reference>
<accession>A0A381ZC41</accession>
<dbReference type="InterPro" id="IPR001509">
    <property type="entry name" value="Epimerase_deHydtase"/>
</dbReference>
<dbReference type="PANTHER" id="PTHR43245">
    <property type="entry name" value="BIFUNCTIONAL POLYMYXIN RESISTANCE PROTEIN ARNA"/>
    <property type="match status" value="1"/>
</dbReference>
<protein>
    <recommendedName>
        <fullName evidence="1">NAD-dependent epimerase/dehydratase domain-containing protein</fullName>
    </recommendedName>
</protein>
<dbReference type="EMBL" id="UINC01020764">
    <property type="protein sequence ID" value="SVA86868.1"/>
    <property type="molecule type" value="Genomic_DNA"/>
</dbReference>
<feature type="domain" description="NAD-dependent epimerase/dehydratase" evidence="1">
    <location>
        <begin position="4"/>
        <end position="203"/>
    </location>
</feature>
<dbReference type="InterPro" id="IPR050177">
    <property type="entry name" value="Lipid_A_modif_metabolic_enz"/>
</dbReference>
<dbReference type="Gene3D" id="3.40.50.720">
    <property type="entry name" value="NAD(P)-binding Rossmann-like Domain"/>
    <property type="match status" value="1"/>
</dbReference>
<dbReference type="InterPro" id="IPR036291">
    <property type="entry name" value="NAD(P)-bd_dom_sf"/>
</dbReference>
<sequence>MKLLITGASSVLASRLVALLLESGKFSFRLLEHRSVARIESCETISGDMTDPESLDRACQGMGGVLHFAALTHSCNNAEYFRVNREGTQNLINACKRKNVRRFVFISSVAASGDGGAYGLSKLESEGLVCGSGLQWIILRSSEVYGPQMKEGIGKLISWVKNLKFIPVVGDGSYCMSPVYIDDVVEAMAQVVMNPDLTNRKLNLCGPEIIPFGEVIDRLSRYLEVRRNKIFIPVWIARLGVSLASLMKLGSFTPDQIPRLLCRKDQDISQTATLISYCPRKLEEGLREYL</sequence>
<dbReference type="AlphaFoldDB" id="A0A381ZC41"/>
<proteinExistence type="predicted"/>
<evidence type="ECO:0000313" key="2">
    <source>
        <dbReference type="EMBL" id="SVA86868.1"/>
    </source>
</evidence>
<dbReference type="SUPFAM" id="SSF51735">
    <property type="entry name" value="NAD(P)-binding Rossmann-fold domains"/>
    <property type="match status" value="1"/>
</dbReference>
<evidence type="ECO:0000259" key="1">
    <source>
        <dbReference type="Pfam" id="PF01370"/>
    </source>
</evidence>
<organism evidence="2">
    <name type="scientific">marine metagenome</name>
    <dbReference type="NCBI Taxonomy" id="408172"/>
    <lineage>
        <taxon>unclassified sequences</taxon>
        <taxon>metagenomes</taxon>
        <taxon>ecological metagenomes</taxon>
    </lineage>
</organism>
<dbReference type="Pfam" id="PF01370">
    <property type="entry name" value="Epimerase"/>
    <property type="match status" value="1"/>
</dbReference>